<accession>A0A1D1V359</accession>
<organism evidence="1 2">
    <name type="scientific">Ramazzottius varieornatus</name>
    <name type="common">Water bear</name>
    <name type="synonym">Tardigrade</name>
    <dbReference type="NCBI Taxonomy" id="947166"/>
    <lineage>
        <taxon>Eukaryota</taxon>
        <taxon>Metazoa</taxon>
        <taxon>Ecdysozoa</taxon>
        <taxon>Tardigrada</taxon>
        <taxon>Eutardigrada</taxon>
        <taxon>Parachela</taxon>
        <taxon>Hypsibioidea</taxon>
        <taxon>Ramazzottiidae</taxon>
        <taxon>Ramazzottius</taxon>
    </lineage>
</organism>
<keyword evidence="2" id="KW-1185">Reference proteome</keyword>
<gene>
    <name evidence="1" type="primary">RvY_06956-1</name>
    <name evidence="1" type="synonym">RvY_06956.1</name>
    <name evidence="1" type="ORF">RvY_06956</name>
</gene>
<sequence length="131" mass="14649">MAVSAAMAKTETVSCFDEHIKLTIDWTIPNFSALKMKHSLLRSERTVIGTSGWNISMCPTFRKPRPSTSTDTHSVLLADKVAAPVLKTAALHYVTVKVKALKESGQVEQLWDADKKLTREMFDALARWSTR</sequence>
<evidence type="ECO:0008006" key="3">
    <source>
        <dbReference type="Google" id="ProtNLM"/>
    </source>
</evidence>
<proteinExistence type="predicted"/>
<reference evidence="1 2" key="1">
    <citation type="journal article" date="2016" name="Nat. Commun.">
        <title>Extremotolerant tardigrade genome and improved radiotolerance of human cultured cells by tardigrade-unique protein.</title>
        <authorList>
            <person name="Hashimoto T."/>
            <person name="Horikawa D.D."/>
            <person name="Saito Y."/>
            <person name="Kuwahara H."/>
            <person name="Kozuka-Hata H."/>
            <person name="Shin-I T."/>
            <person name="Minakuchi Y."/>
            <person name="Ohishi K."/>
            <person name="Motoyama A."/>
            <person name="Aizu T."/>
            <person name="Enomoto A."/>
            <person name="Kondo K."/>
            <person name="Tanaka S."/>
            <person name="Hara Y."/>
            <person name="Koshikawa S."/>
            <person name="Sagara H."/>
            <person name="Miura T."/>
            <person name="Yokobori S."/>
            <person name="Miyagawa K."/>
            <person name="Suzuki Y."/>
            <person name="Kubo T."/>
            <person name="Oyama M."/>
            <person name="Kohara Y."/>
            <person name="Fujiyama A."/>
            <person name="Arakawa K."/>
            <person name="Katayama T."/>
            <person name="Toyoda A."/>
            <person name="Kunieda T."/>
        </authorList>
    </citation>
    <scope>NUCLEOTIDE SEQUENCE [LARGE SCALE GENOMIC DNA]</scope>
    <source>
        <strain evidence="1 2">YOKOZUNA-1</strain>
    </source>
</reference>
<evidence type="ECO:0000313" key="2">
    <source>
        <dbReference type="Proteomes" id="UP000186922"/>
    </source>
</evidence>
<evidence type="ECO:0000313" key="1">
    <source>
        <dbReference type="EMBL" id="GAU95320.1"/>
    </source>
</evidence>
<protein>
    <recommendedName>
        <fullName evidence="3">MATH domain-containing protein</fullName>
    </recommendedName>
</protein>
<comment type="caution">
    <text evidence="1">The sequence shown here is derived from an EMBL/GenBank/DDBJ whole genome shotgun (WGS) entry which is preliminary data.</text>
</comment>
<dbReference type="EMBL" id="BDGG01000003">
    <property type="protein sequence ID" value="GAU95320.1"/>
    <property type="molecule type" value="Genomic_DNA"/>
</dbReference>
<name>A0A1D1V359_RAMVA</name>
<dbReference type="AlphaFoldDB" id="A0A1D1V359"/>
<dbReference type="Proteomes" id="UP000186922">
    <property type="component" value="Unassembled WGS sequence"/>
</dbReference>